<proteinExistence type="predicted"/>
<dbReference type="GO" id="GO:0005524">
    <property type="term" value="F:ATP binding"/>
    <property type="evidence" value="ECO:0007669"/>
    <property type="project" value="UniProtKB-KW"/>
</dbReference>
<keyword evidence="7" id="KW-1185">Reference proteome</keyword>
<protein>
    <recommendedName>
        <fullName evidence="2">triphosphoribosyl-dephospho-CoA synthase</fullName>
        <ecNumber evidence="2">2.4.2.52</ecNumber>
    </recommendedName>
</protein>
<dbReference type="AlphaFoldDB" id="A0A291ISL2"/>
<evidence type="ECO:0000256" key="1">
    <source>
        <dbReference type="ARBA" id="ARBA00001210"/>
    </source>
</evidence>
<accession>A0A291ISL2</accession>
<dbReference type="Pfam" id="PF01874">
    <property type="entry name" value="CitG"/>
    <property type="match status" value="1"/>
</dbReference>
<evidence type="ECO:0000256" key="4">
    <source>
        <dbReference type="ARBA" id="ARBA00022741"/>
    </source>
</evidence>
<gene>
    <name evidence="6" type="ORF">CP520_03370</name>
</gene>
<evidence type="ECO:0000313" key="6">
    <source>
        <dbReference type="EMBL" id="ATG97750.1"/>
    </source>
</evidence>
<reference evidence="6 7" key="1">
    <citation type="submission" date="2017-09" db="EMBL/GenBank/DDBJ databases">
        <title>SPAdes assembly of the Mesoplasma lactucae genome.</title>
        <authorList>
            <person name="Knight T.F."/>
            <person name="Rubinstein R."/>
            <person name="Citino T."/>
        </authorList>
    </citation>
    <scope>NUCLEOTIDE SEQUENCE [LARGE SCALE GENOMIC DNA]</scope>
    <source>
        <strain evidence="6 7">831-C4</strain>
    </source>
</reference>
<dbReference type="PANTHER" id="PTHR30201">
    <property type="entry name" value="TRIPHOSPHORIBOSYL-DEPHOSPHO-COA SYNTHASE"/>
    <property type="match status" value="1"/>
</dbReference>
<organism evidence="6 7">
    <name type="scientific">Mesoplasma lactucae ATCC 49193</name>
    <dbReference type="NCBI Taxonomy" id="81460"/>
    <lineage>
        <taxon>Bacteria</taxon>
        <taxon>Bacillati</taxon>
        <taxon>Mycoplasmatota</taxon>
        <taxon>Mollicutes</taxon>
        <taxon>Entomoplasmatales</taxon>
        <taxon>Entomoplasmataceae</taxon>
        <taxon>Mesoplasma</taxon>
    </lineage>
</organism>
<keyword evidence="5" id="KW-0067">ATP-binding</keyword>
<keyword evidence="4" id="KW-0547">Nucleotide-binding</keyword>
<dbReference type="GO" id="GO:0051191">
    <property type="term" value="P:prosthetic group biosynthetic process"/>
    <property type="evidence" value="ECO:0007669"/>
    <property type="project" value="TreeGrafter"/>
</dbReference>
<dbReference type="RefSeq" id="WP_096863038.1">
    <property type="nucleotide sequence ID" value="NZ_CP023668.1"/>
</dbReference>
<dbReference type="PANTHER" id="PTHR30201:SF2">
    <property type="entry name" value="2-(5''-TRIPHOSPHORIBOSYL)-3'-DEPHOSPHOCOENZYME-A SYNTHASE"/>
    <property type="match status" value="1"/>
</dbReference>
<evidence type="ECO:0000256" key="5">
    <source>
        <dbReference type="ARBA" id="ARBA00022840"/>
    </source>
</evidence>
<dbReference type="GO" id="GO:0046917">
    <property type="term" value="F:triphosphoribosyl-dephospho-CoA synthase activity"/>
    <property type="evidence" value="ECO:0007669"/>
    <property type="project" value="UniProtKB-EC"/>
</dbReference>
<evidence type="ECO:0000256" key="3">
    <source>
        <dbReference type="ARBA" id="ARBA00022679"/>
    </source>
</evidence>
<comment type="catalytic activity">
    <reaction evidence="1">
        <text>3'-dephospho-CoA + ATP = 2'-(5''-triphospho-alpha-D-ribosyl)-3'-dephospho-CoA + adenine</text>
        <dbReference type="Rhea" id="RHEA:15117"/>
        <dbReference type="ChEBI" id="CHEBI:16708"/>
        <dbReference type="ChEBI" id="CHEBI:30616"/>
        <dbReference type="ChEBI" id="CHEBI:57328"/>
        <dbReference type="ChEBI" id="CHEBI:61378"/>
        <dbReference type="EC" id="2.4.2.52"/>
    </reaction>
</comment>
<dbReference type="InterPro" id="IPR002736">
    <property type="entry name" value="CitG"/>
</dbReference>
<name>A0A291ISL2_9MOLU</name>
<dbReference type="KEGG" id="mlac:CP520_03370"/>
<dbReference type="EC" id="2.4.2.52" evidence="2"/>
<dbReference type="Proteomes" id="UP000232227">
    <property type="component" value="Chromosome"/>
</dbReference>
<evidence type="ECO:0000313" key="7">
    <source>
        <dbReference type="Proteomes" id="UP000232227"/>
    </source>
</evidence>
<sequence>MNKSIYYKSALKAVKSEMDSYPSLGLVSKQNSGSHSDMSIKDFEKSYEIFPKYLTDITNNLDEIHSFDDLRKIGYRYEQEMFKATNNINTHKGLIFCLGIFYYSLLKNKKKSEIIPEIKEFCKPLLNELANNPANSIGLKLYKQNKISGARQTALSGYDIVFKAYDFYKQFIEPQHLKENENNFIILIYLLIHIQDTTLINKIGLKEYMDVEAKFAKLLTFMKKDYRSCEQEVYELNTWAINNNISPGGCADLLVLVDTLIFSDF</sequence>
<dbReference type="EMBL" id="CP023668">
    <property type="protein sequence ID" value="ATG97750.1"/>
    <property type="molecule type" value="Genomic_DNA"/>
</dbReference>
<evidence type="ECO:0000256" key="2">
    <source>
        <dbReference type="ARBA" id="ARBA00012074"/>
    </source>
</evidence>
<keyword evidence="3" id="KW-0808">Transferase</keyword>
<dbReference type="Gene3D" id="1.10.4200.10">
    <property type="entry name" value="Triphosphoribosyl-dephospho-CoA protein"/>
    <property type="match status" value="1"/>
</dbReference>
<dbReference type="OrthoDB" id="114886at2"/>